<dbReference type="STRING" id="488533.SAMN04487960_102111"/>
<name>A0A1H2SEP1_9GAMM</name>
<dbReference type="AlphaFoldDB" id="A0A1H2SEP1"/>
<evidence type="ECO:0000313" key="3">
    <source>
        <dbReference type="Proteomes" id="UP000199675"/>
    </source>
</evidence>
<feature type="chain" id="PRO_5011787970" description="TRAP transporter T-component" evidence="1">
    <location>
        <begin position="21"/>
        <end position="328"/>
    </location>
</feature>
<reference evidence="2 3" key="1">
    <citation type="submission" date="2016-10" db="EMBL/GenBank/DDBJ databases">
        <authorList>
            <person name="de Groot N.N."/>
        </authorList>
    </citation>
    <scope>NUCLEOTIDE SEQUENCE [LARGE SCALE GENOMIC DNA]</scope>
    <source>
        <strain evidence="2 3">CGMCC 1.7059</strain>
    </source>
</reference>
<dbReference type="OrthoDB" id="6353325at2"/>
<keyword evidence="3" id="KW-1185">Reference proteome</keyword>
<feature type="signal peptide" evidence="1">
    <location>
        <begin position="1"/>
        <end position="20"/>
    </location>
</feature>
<evidence type="ECO:0008006" key="4">
    <source>
        <dbReference type="Google" id="ProtNLM"/>
    </source>
</evidence>
<dbReference type="RefSeq" id="WP_091811480.1">
    <property type="nucleotide sequence ID" value="NZ_FNNE01000002.1"/>
</dbReference>
<proteinExistence type="predicted"/>
<dbReference type="InterPro" id="IPR011990">
    <property type="entry name" value="TPR-like_helical_dom_sf"/>
</dbReference>
<dbReference type="EMBL" id="FNNE01000002">
    <property type="protein sequence ID" value="SDW30091.1"/>
    <property type="molecule type" value="Genomic_DNA"/>
</dbReference>
<dbReference type="SUPFAM" id="SSF48452">
    <property type="entry name" value="TPR-like"/>
    <property type="match status" value="1"/>
</dbReference>
<accession>A0A1H2SEP1</accession>
<protein>
    <recommendedName>
        <fullName evidence="4">TRAP transporter T-component</fullName>
    </recommendedName>
</protein>
<keyword evidence="1" id="KW-0732">Signal</keyword>
<gene>
    <name evidence="2" type="ORF">SAMN04487960_102111</name>
</gene>
<dbReference type="Proteomes" id="UP000199675">
    <property type="component" value="Unassembled WGS sequence"/>
</dbReference>
<sequence length="328" mass="36638">MRVKFLMFTACLFFGIHAVAGERWQPYPPELTRFAYSEQNLGEHWQALTDGFRGPLPTAQSLKADAERWPDLYDYTRTHLQSVAASQPQLAHLSEGELSDHFDAYATELRRAWSLLFNGQFREARDLGLNLGPAGYFPGLYAQALYATLIVKDEAERRTLLEEVVSRTNEILPMAPDHPMIRFGRAYGKARILEGLSATEAMGTGFTSDVLENLEELLDEDPNNIYAITLMAGVQSGIIEKAGGFVARMTYGAKASTMESLFQQALQLTPDYPGVYYEYARAKLKVYDDDGQEAARELLEQASAMTPSSAEEALMLQAAAQMRQHLSE</sequence>
<evidence type="ECO:0000313" key="2">
    <source>
        <dbReference type="EMBL" id="SDW30091.1"/>
    </source>
</evidence>
<organism evidence="2 3">
    <name type="scientific">Marinobacter mobilis</name>
    <dbReference type="NCBI Taxonomy" id="488533"/>
    <lineage>
        <taxon>Bacteria</taxon>
        <taxon>Pseudomonadati</taxon>
        <taxon>Pseudomonadota</taxon>
        <taxon>Gammaproteobacteria</taxon>
        <taxon>Pseudomonadales</taxon>
        <taxon>Marinobacteraceae</taxon>
        <taxon>Marinobacter</taxon>
    </lineage>
</organism>
<dbReference type="Gene3D" id="1.25.40.10">
    <property type="entry name" value="Tetratricopeptide repeat domain"/>
    <property type="match status" value="1"/>
</dbReference>
<evidence type="ECO:0000256" key="1">
    <source>
        <dbReference type="SAM" id="SignalP"/>
    </source>
</evidence>